<evidence type="ECO:0000256" key="6">
    <source>
        <dbReference type="ARBA" id="ARBA00015625"/>
    </source>
</evidence>
<evidence type="ECO:0000256" key="3">
    <source>
        <dbReference type="ARBA" id="ARBA00004186"/>
    </source>
</evidence>
<keyword evidence="15" id="KW-0238">DNA-binding</keyword>
<gene>
    <name evidence="24" type="ORF">WMY93_008634</name>
</gene>
<name>A0AAW0PVR3_9GOBI</name>
<organism evidence="24 25">
    <name type="scientific">Mugilogobius chulae</name>
    <name type="common">yellowstripe goby</name>
    <dbReference type="NCBI Taxonomy" id="88201"/>
    <lineage>
        <taxon>Eukaryota</taxon>
        <taxon>Metazoa</taxon>
        <taxon>Chordata</taxon>
        <taxon>Craniata</taxon>
        <taxon>Vertebrata</taxon>
        <taxon>Euteleostomi</taxon>
        <taxon>Actinopterygii</taxon>
        <taxon>Neopterygii</taxon>
        <taxon>Teleostei</taxon>
        <taxon>Neoteleostei</taxon>
        <taxon>Acanthomorphata</taxon>
        <taxon>Gobiaria</taxon>
        <taxon>Gobiiformes</taxon>
        <taxon>Gobioidei</taxon>
        <taxon>Gobiidae</taxon>
        <taxon>Gobionellinae</taxon>
        <taxon>Mugilogobius</taxon>
    </lineage>
</organism>
<evidence type="ECO:0000256" key="9">
    <source>
        <dbReference type="ARBA" id="ARBA00022723"/>
    </source>
</evidence>
<dbReference type="GO" id="GO:0008270">
    <property type="term" value="F:zinc ion binding"/>
    <property type="evidence" value="ECO:0007669"/>
    <property type="project" value="UniProtKB-KW"/>
</dbReference>
<evidence type="ECO:0000313" key="25">
    <source>
        <dbReference type="Proteomes" id="UP001460270"/>
    </source>
</evidence>
<dbReference type="GO" id="GO:0005813">
    <property type="term" value="C:centrosome"/>
    <property type="evidence" value="ECO:0007669"/>
    <property type="project" value="UniProtKB-SubCell"/>
</dbReference>
<dbReference type="Pfam" id="PF02155">
    <property type="entry name" value="GCR"/>
    <property type="match status" value="1"/>
</dbReference>
<proteinExistence type="inferred from homology"/>
<evidence type="ECO:0000256" key="15">
    <source>
        <dbReference type="ARBA" id="ARBA00023125"/>
    </source>
</evidence>
<dbReference type="Proteomes" id="UP001460270">
    <property type="component" value="Unassembled WGS sequence"/>
</dbReference>
<evidence type="ECO:0000256" key="12">
    <source>
        <dbReference type="ARBA" id="ARBA00022853"/>
    </source>
</evidence>
<evidence type="ECO:0000256" key="20">
    <source>
        <dbReference type="ARBA" id="ARBA00023242"/>
    </source>
</evidence>
<dbReference type="GO" id="GO:0004883">
    <property type="term" value="F:nuclear glucocorticoid receptor activity"/>
    <property type="evidence" value="ECO:0007669"/>
    <property type="project" value="InterPro"/>
</dbReference>
<evidence type="ECO:0000259" key="23">
    <source>
        <dbReference type="PROSITE" id="PS51030"/>
    </source>
</evidence>
<keyword evidence="18" id="KW-0675">Receptor</keyword>
<evidence type="ECO:0000256" key="1">
    <source>
        <dbReference type="ARBA" id="ARBA00004123"/>
    </source>
</evidence>
<feature type="region of interest" description="Disordered" evidence="22">
    <location>
        <begin position="378"/>
        <end position="397"/>
    </location>
</feature>
<dbReference type="PROSITE" id="PS51030">
    <property type="entry name" value="NUCLEAR_REC_DBD_2"/>
    <property type="match status" value="1"/>
</dbReference>
<keyword evidence="9" id="KW-0479">Metal-binding</keyword>
<dbReference type="InterPro" id="IPR050200">
    <property type="entry name" value="Nuclear_hormone_rcpt_NR3"/>
</dbReference>
<dbReference type="GO" id="GO:0043565">
    <property type="term" value="F:sequence-specific DNA binding"/>
    <property type="evidence" value="ECO:0007669"/>
    <property type="project" value="InterPro"/>
</dbReference>
<evidence type="ECO:0000256" key="2">
    <source>
        <dbReference type="ARBA" id="ARBA00004173"/>
    </source>
</evidence>
<dbReference type="GO" id="GO:0006325">
    <property type="term" value="P:chromatin organization"/>
    <property type="evidence" value="ECO:0007669"/>
    <property type="project" value="UniProtKB-KW"/>
</dbReference>
<keyword evidence="10" id="KW-0863">Zinc-finger</keyword>
<evidence type="ECO:0000256" key="4">
    <source>
        <dbReference type="ARBA" id="ARBA00004300"/>
    </source>
</evidence>
<evidence type="ECO:0000256" key="14">
    <source>
        <dbReference type="ARBA" id="ARBA00023121"/>
    </source>
</evidence>
<evidence type="ECO:0000256" key="7">
    <source>
        <dbReference type="ARBA" id="ARBA00022490"/>
    </source>
</evidence>
<evidence type="ECO:0000256" key="10">
    <source>
        <dbReference type="ARBA" id="ARBA00022771"/>
    </source>
</evidence>
<protein>
    <recommendedName>
        <fullName evidence="6">Glucocorticoid receptor</fullName>
    </recommendedName>
    <alternativeName>
        <fullName evidence="21">Nuclear receptor subfamily 3 group C member 1</fullName>
    </alternativeName>
</protein>
<comment type="caution">
    <text evidence="24">The sequence shown here is derived from an EMBL/GenBank/DDBJ whole genome shotgun (WGS) entry which is preliminary data.</text>
</comment>
<keyword evidence="12" id="KW-0156">Chromatin regulator</keyword>
<keyword evidence="16" id="KW-0496">Mitochondrion</keyword>
<evidence type="ECO:0000256" key="18">
    <source>
        <dbReference type="ARBA" id="ARBA00023170"/>
    </source>
</evidence>
<evidence type="ECO:0000256" key="8">
    <source>
        <dbReference type="ARBA" id="ARBA00022665"/>
    </source>
</evidence>
<evidence type="ECO:0000256" key="19">
    <source>
        <dbReference type="ARBA" id="ARBA00023212"/>
    </source>
</evidence>
<evidence type="ECO:0000256" key="13">
    <source>
        <dbReference type="ARBA" id="ARBA00023015"/>
    </source>
</evidence>
<keyword evidence="13" id="KW-0805">Transcription regulation</keyword>
<keyword evidence="19" id="KW-0206">Cytoskeleton</keyword>
<feature type="region of interest" description="Disordered" evidence="22">
    <location>
        <begin position="1"/>
        <end position="23"/>
    </location>
</feature>
<comment type="similarity">
    <text evidence="5">Belongs to the nuclear hormone receptor family. NR3 subfamily.</text>
</comment>
<dbReference type="Gene3D" id="3.30.50.10">
    <property type="entry name" value="Erythroid Transcription Factor GATA-1, subunit A"/>
    <property type="match status" value="1"/>
</dbReference>
<dbReference type="GO" id="GO:0005739">
    <property type="term" value="C:mitochondrion"/>
    <property type="evidence" value="ECO:0007669"/>
    <property type="project" value="UniProtKB-SubCell"/>
</dbReference>
<dbReference type="PANTHER" id="PTHR48092">
    <property type="entry name" value="KNIRPS-RELATED PROTEIN-RELATED"/>
    <property type="match status" value="1"/>
</dbReference>
<evidence type="ECO:0000256" key="16">
    <source>
        <dbReference type="ARBA" id="ARBA00023128"/>
    </source>
</evidence>
<dbReference type="Pfam" id="PF00105">
    <property type="entry name" value="zf-C4"/>
    <property type="match status" value="1"/>
</dbReference>
<keyword evidence="14" id="KW-0446">Lipid-binding</keyword>
<dbReference type="InterPro" id="IPR013088">
    <property type="entry name" value="Znf_NHR/GATA"/>
</dbReference>
<dbReference type="GO" id="GO:0005496">
    <property type="term" value="F:steroid binding"/>
    <property type="evidence" value="ECO:0007669"/>
    <property type="project" value="UniProtKB-KW"/>
</dbReference>
<accession>A0AAW0PVR3</accession>
<evidence type="ECO:0000313" key="24">
    <source>
        <dbReference type="EMBL" id="KAK7926324.1"/>
    </source>
</evidence>
<dbReference type="AlphaFoldDB" id="A0AAW0PVR3"/>
<dbReference type="PRINTS" id="PR00047">
    <property type="entry name" value="STROIDFINGER"/>
</dbReference>
<evidence type="ECO:0000256" key="5">
    <source>
        <dbReference type="ARBA" id="ARBA00005413"/>
    </source>
</evidence>
<comment type="subcellular location">
    <subcellularLocation>
        <location evidence="4">Cytoplasm</location>
        <location evidence="4">Cytoskeleton</location>
        <location evidence="4">Microtubule organizing center</location>
        <location evidence="4">Centrosome</location>
    </subcellularLocation>
    <subcellularLocation>
        <location evidence="3">Cytoplasm</location>
        <location evidence="3">Cytoskeleton</location>
        <location evidence="3">Spindle</location>
    </subcellularLocation>
    <subcellularLocation>
        <location evidence="2">Mitochondrion</location>
    </subcellularLocation>
    <subcellularLocation>
        <location evidence="1">Nucleus</location>
    </subcellularLocation>
</comment>
<dbReference type="SMART" id="SM00399">
    <property type="entry name" value="ZnF_C4"/>
    <property type="match status" value="1"/>
</dbReference>
<feature type="domain" description="Nuclear receptor" evidence="23">
    <location>
        <begin position="398"/>
        <end position="482"/>
    </location>
</feature>
<dbReference type="CDD" id="cd07172">
    <property type="entry name" value="NR_DBD_GR_PR"/>
    <property type="match status" value="1"/>
</dbReference>
<keyword evidence="25" id="KW-1185">Reference proteome</keyword>
<keyword evidence="7" id="KW-0963">Cytoplasm</keyword>
<feature type="region of interest" description="Disordered" evidence="22">
    <location>
        <begin position="344"/>
        <end position="366"/>
    </location>
</feature>
<dbReference type="PROSITE" id="PS00031">
    <property type="entry name" value="NUCLEAR_REC_DBD_1"/>
    <property type="match status" value="1"/>
</dbReference>
<keyword evidence="8" id="KW-0754">Steroid-binding</keyword>
<feature type="compositionally biased region" description="Polar residues" evidence="22">
    <location>
        <begin position="354"/>
        <end position="366"/>
    </location>
</feature>
<dbReference type="FunFam" id="3.30.50.10:FF:000047">
    <property type="entry name" value="glucocorticoid receptor isoform X1"/>
    <property type="match status" value="1"/>
</dbReference>
<dbReference type="EMBL" id="JBBPFD010000005">
    <property type="protein sequence ID" value="KAK7926324.1"/>
    <property type="molecule type" value="Genomic_DNA"/>
</dbReference>
<reference evidence="25" key="1">
    <citation type="submission" date="2024-04" db="EMBL/GenBank/DDBJ databases">
        <title>Salinicola lusitanus LLJ914,a marine bacterium isolated from the Okinawa Trough.</title>
        <authorList>
            <person name="Li J."/>
        </authorList>
    </citation>
    <scope>NUCLEOTIDE SEQUENCE [LARGE SCALE GENOMIC DNA]</scope>
</reference>
<evidence type="ECO:0000256" key="17">
    <source>
        <dbReference type="ARBA" id="ARBA00023163"/>
    </source>
</evidence>
<evidence type="ECO:0000256" key="11">
    <source>
        <dbReference type="ARBA" id="ARBA00022833"/>
    </source>
</evidence>
<evidence type="ECO:0000256" key="21">
    <source>
        <dbReference type="ARBA" id="ARBA00031162"/>
    </source>
</evidence>
<dbReference type="GO" id="GO:0005819">
    <property type="term" value="C:spindle"/>
    <property type="evidence" value="ECO:0007669"/>
    <property type="project" value="UniProtKB-SubCell"/>
</dbReference>
<keyword evidence="17" id="KW-0804">Transcription</keyword>
<dbReference type="InterPro" id="IPR001409">
    <property type="entry name" value="Glcrtcd_rcpt"/>
</dbReference>
<dbReference type="InterPro" id="IPR001628">
    <property type="entry name" value="Znf_hrmn_rcpt"/>
</dbReference>
<feature type="compositionally biased region" description="Low complexity" evidence="22">
    <location>
        <begin position="385"/>
        <end position="397"/>
    </location>
</feature>
<dbReference type="SUPFAM" id="SSF57716">
    <property type="entry name" value="Glucocorticoid receptor-like (DNA-binding domain)"/>
    <property type="match status" value="1"/>
</dbReference>
<keyword evidence="11" id="KW-0862">Zinc</keyword>
<dbReference type="GO" id="GO:0005634">
    <property type="term" value="C:nucleus"/>
    <property type="evidence" value="ECO:0007669"/>
    <property type="project" value="UniProtKB-SubCell"/>
</dbReference>
<keyword evidence="20" id="KW-0539">Nucleus</keyword>
<sequence>MDQGGLKRNGNRDDSLTFLEPGVGVGKESADTAGSLLHANMHLPNNSTSPLQMSQSTVTSNGRAAAKNQGNLVNLFESANMCFNMEDNLSVANHSSADLDGSTTTIINTSDTSVLANLPIPDLFGHRIKQEHDFNQHKDLGGYKTHHGSCDLDSTNVRLEESEIWHDLDLPGNLDISDFDINTEVAHLDDILHDTGNSIPMRSMLKETKPLIGNGGHCSSMNGTDPHHGSLQHHQTQEATMMHHQPLPHQPSSLLSSVMIKQEDKEDDFIHIQTPGVVKQEKLDNASYCGNHCLQSTSVHGGPIQPSIGQGYHYRPSQSPTVNLPDQKPFAMYPTLPSVDEGWARGRYGEGSGMQRSENGLPSTSLAPYPLNFNSSTARTAEAAGTSGQSQSKSGTSPKICLVCSDEASGCHYGVVTCGSCKVFFKRAVEGWRARQNSDGQHNYLCAGRNDCIIDKIRRKNCPACRFRKCLQAGMNLDARKNRKKGPKTGIRPLPPDPQPHLSIIPWACPSWCPPCCLC</sequence>
<evidence type="ECO:0000256" key="22">
    <source>
        <dbReference type="SAM" id="MobiDB-lite"/>
    </source>
</evidence>